<protein>
    <submittedName>
        <fullName evidence="2">Uncharacterized protein</fullName>
    </submittedName>
</protein>
<dbReference type="Proteomes" id="UP000037035">
    <property type="component" value="Unassembled WGS sequence"/>
</dbReference>
<evidence type="ECO:0000313" key="2">
    <source>
        <dbReference type="EMBL" id="KNZ58518.1"/>
    </source>
</evidence>
<dbReference type="AlphaFoldDB" id="A0A0L6VCP2"/>
<reference evidence="2 3" key="1">
    <citation type="submission" date="2015-08" db="EMBL/GenBank/DDBJ databases">
        <title>Next Generation Sequencing and Analysis of the Genome of Puccinia sorghi L Schw, the Causal Agent of Maize Common Rust.</title>
        <authorList>
            <person name="Rochi L."/>
            <person name="Burguener G."/>
            <person name="Darino M."/>
            <person name="Turjanski A."/>
            <person name="Kreff E."/>
            <person name="Dieguez M.J."/>
            <person name="Sacco F."/>
        </authorList>
    </citation>
    <scope>NUCLEOTIDE SEQUENCE [LARGE SCALE GENOMIC DNA]</scope>
    <source>
        <strain evidence="2 3">RO10H11247</strain>
    </source>
</reference>
<gene>
    <name evidence="2" type="ORF">VP01_1916g5</name>
</gene>
<proteinExistence type="predicted"/>
<keyword evidence="3" id="KW-1185">Reference proteome</keyword>
<feature type="region of interest" description="Disordered" evidence="1">
    <location>
        <begin position="45"/>
        <end position="70"/>
    </location>
</feature>
<dbReference type="OrthoDB" id="2351920at2759"/>
<evidence type="ECO:0000256" key="1">
    <source>
        <dbReference type="SAM" id="MobiDB-lite"/>
    </source>
</evidence>
<organism evidence="2 3">
    <name type="scientific">Puccinia sorghi</name>
    <dbReference type="NCBI Taxonomy" id="27349"/>
    <lineage>
        <taxon>Eukaryota</taxon>
        <taxon>Fungi</taxon>
        <taxon>Dikarya</taxon>
        <taxon>Basidiomycota</taxon>
        <taxon>Pucciniomycotina</taxon>
        <taxon>Pucciniomycetes</taxon>
        <taxon>Pucciniales</taxon>
        <taxon>Pucciniaceae</taxon>
        <taxon>Puccinia</taxon>
    </lineage>
</organism>
<feature type="region of interest" description="Disordered" evidence="1">
    <location>
        <begin position="124"/>
        <end position="203"/>
    </location>
</feature>
<dbReference type="VEuPathDB" id="FungiDB:VP01_1916g5"/>
<dbReference type="EMBL" id="LAVV01006744">
    <property type="protein sequence ID" value="KNZ58518.1"/>
    <property type="molecule type" value="Genomic_DNA"/>
</dbReference>
<evidence type="ECO:0000313" key="3">
    <source>
        <dbReference type="Proteomes" id="UP000037035"/>
    </source>
</evidence>
<name>A0A0L6VCP2_9BASI</name>
<accession>A0A0L6VCP2</accession>
<sequence>MSDDRFTYIHLRSETSLWSYADDQVDWALEDLEDRVEQSAWDMIPPYQNEDDEGILPSHSHPSYPFGNPYDPTQVPVQIPQLARLVNQPLAVGSALLLPGSSGEQGQAYWAELATDQLLRPSATADTLDDPHTDELAPDQDHHHRPSDPSQQHDISPTGLHSHLRTPASDPYPPSRPPATDQTEPFVSEDDDQLSPETGAMLE</sequence>
<feature type="compositionally biased region" description="Basic and acidic residues" evidence="1">
    <location>
        <begin position="129"/>
        <end position="142"/>
    </location>
</feature>
<comment type="caution">
    <text evidence="2">The sequence shown here is derived from an EMBL/GenBank/DDBJ whole genome shotgun (WGS) entry which is preliminary data.</text>
</comment>